<feature type="compositionally biased region" description="Gly residues" evidence="2">
    <location>
        <begin position="312"/>
        <end position="324"/>
    </location>
</feature>
<feature type="compositionally biased region" description="Basic and acidic residues" evidence="2">
    <location>
        <begin position="21"/>
        <end position="58"/>
    </location>
</feature>
<organism evidence="4 5">
    <name type="scientific">Bugula neritina</name>
    <name type="common">Brown bryozoan</name>
    <name type="synonym">Sertularia neritina</name>
    <dbReference type="NCBI Taxonomy" id="10212"/>
    <lineage>
        <taxon>Eukaryota</taxon>
        <taxon>Metazoa</taxon>
        <taxon>Spiralia</taxon>
        <taxon>Lophotrochozoa</taxon>
        <taxon>Bryozoa</taxon>
        <taxon>Gymnolaemata</taxon>
        <taxon>Cheilostomatida</taxon>
        <taxon>Flustrina</taxon>
        <taxon>Buguloidea</taxon>
        <taxon>Bugulidae</taxon>
        <taxon>Bugula</taxon>
    </lineage>
</organism>
<evidence type="ECO:0000256" key="1">
    <source>
        <dbReference type="ARBA" id="ARBA00024332"/>
    </source>
</evidence>
<gene>
    <name evidence="4" type="ORF">EB796_008064</name>
</gene>
<feature type="domain" description="IC97/Casc1 N-terminal" evidence="3">
    <location>
        <begin position="35"/>
        <end position="237"/>
    </location>
</feature>
<dbReference type="PANTHER" id="PTHR20929:SF11">
    <property type="entry name" value="DYNEIN AXONEMAL INTERMEDIATE CHAIN 7"/>
    <property type="match status" value="1"/>
</dbReference>
<dbReference type="EMBL" id="VXIV02001278">
    <property type="protein sequence ID" value="KAF6033621.1"/>
    <property type="molecule type" value="Genomic_DNA"/>
</dbReference>
<name>A0A7J7K6R4_BUGNE</name>
<sequence length="747" mass="86641">MLLLLMLDFKPPKSAAKKKLTKSEKDKLKQEEDEKKLQEEEEEKQRQLQEAKEKAEKEKLEAVERKQLEAEESKKRKAQLDELRELIEKSLSIIRNNDDARRKNAKWERYMRCDGSADPTIAGEINTYINLEREDNQSDDIESVLPKCRHTRDLIEELEFIIDDTPSGELSESTIERYQQTIRELQLLINEKLDLASHDVTLKATKLMNSETLNLQSVFRDDNVRLYIWGNLSKNPRIKSFEFPESEVSFDIPKILTLSDIAYRCLITKFDHFSHLSKSYLPRKKVPEETLAEQEEPAAEQNEEKKDEENGEAGGDGSRGGSGKDGAEEEPEADRENTEDLMALLNKPEEEDGEDKEEKAVEEPPEIIEDDLIQTPELEDFEDFDGDEDMIDLRTYRPLGGIIHFSLLHLPPQPKTVNSWTITQHAQPAHLNFYDYIADDVNPQVQALKAQAQVNDDPATKKEERPLISVQFKIPEDSFFFEDPTIARWDDQKLVWRQDGFQDTTFVEETRRLSFKTCYFGTFALLQDVHINMPFQSWEIRPKGLNHCLFTLIAAIVELEIEVKDTECCLVAPLDRPEVAHLRGKWMSLRKFQAALRETGINIFPNDDSHKYVTIQDKNSIAETRLYQQMGLTASAMAYSWSKWNGEKESDKLIIQAAPHIKDEPLIEDDWSLFMITRKRSMKLRMSEFDENFSEDFAEGSEFHADMYHMAQQLSSEEGQKRLTESSTFFTHTVAELLRSTRFLIYS</sequence>
<dbReference type="GO" id="GO:0048487">
    <property type="term" value="F:beta-tubulin binding"/>
    <property type="evidence" value="ECO:0007669"/>
    <property type="project" value="TreeGrafter"/>
</dbReference>
<evidence type="ECO:0000313" key="4">
    <source>
        <dbReference type="EMBL" id="KAF6033621.1"/>
    </source>
</evidence>
<proteinExistence type="inferred from homology"/>
<dbReference type="GO" id="GO:0008017">
    <property type="term" value="F:microtubule binding"/>
    <property type="evidence" value="ECO:0007669"/>
    <property type="project" value="TreeGrafter"/>
</dbReference>
<dbReference type="Pfam" id="PF15927">
    <property type="entry name" value="Casc1_N"/>
    <property type="match status" value="1"/>
</dbReference>
<evidence type="ECO:0000259" key="3">
    <source>
        <dbReference type="Pfam" id="PF15927"/>
    </source>
</evidence>
<evidence type="ECO:0000256" key="2">
    <source>
        <dbReference type="SAM" id="MobiDB-lite"/>
    </source>
</evidence>
<dbReference type="PANTHER" id="PTHR20929">
    <property type="entry name" value="LUNG ADENOMA SUSCEPTIBILITY 1-RELATED"/>
    <property type="match status" value="1"/>
</dbReference>
<comment type="similarity">
    <text evidence="1">Belongs to the DNAI7 family.</text>
</comment>
<comment type="caution">
    <text evidence="4">The sequence shown here is derived from an EMBL/GenBank/DDBJ whole genome shotgun (WGS) entry which is preliminary data.</text>
</comment>
<feature type="region of interest" description="Disordered" evidence="2">
    <location>
        <begin position="347"/>
        <end position="366"/>
    </location>
</feature>
<protein>
    <submittedName>
        <fullName evidence="4">CASC1</fullName>
    </submittedName>
</protein>
<feature type="compositionally biased region" description="Acidic residues" evidence="2">
    <location>
        <begin position="327"/>
        <end position="339"/>
    </location>
</feature>
<dbReference type="OrthoDB" id="297923at2759"/>
<dbReference type="InterPro" id="IPR031826">
    <property type="entry name" value="IC97/Casc1_N"/>
</dbReference>
<dbReference type="PRINTS" id="PR02043">
    <property type="entry name" value="CANCERSCCP1"/>
</dbReference>
<dbReference type="Proteomes" id="UP000593567">
    <property type="component" value="Unassembled WGS sequence"/>
</dbReference>
<feature type="region of interest" description="Disordered" evidence="2">
    <location>
        <begin position="13"/>
        <end position="58"/>
    </location>
</feature>
<evidence type="ECO:0000313" key="5">
    <source>
        <dbReference type="Proteomes" id="UP000593567"/>
    </source>
</evidence>
<reference evidence="4" key="1">
    <citation type="submission" date="2020-06" db="EMBL/GenBank/DDBJ databases">
        <title>Draft genome of Bugula neritina, a colonial animal packing powerful symbionts and potential medicines.</title>
        <authorList>
            <person name="Rayko M."/>
        </authorList>
    </citation>
    <scope>NUCLEOTIDE SEQUENCE [LARGE SCALE GENOMIC DNA]</scope>
    <source>
        <strain evidence="4">Kwan_BN1</strain>
    </source>
</reference>
<dbReference type="AlphaFoldDB" id="A0A7J7K6R4"/>
<feature type="region of interest" description="Disordered" evidence="2">
    <location>
        <begin position="287"/>
        <end position="339"/>
    </location>
</feature>
<keyword evidence="5" id="KW-1185">Reference proteome</keyword>
<dbReference type="GO" id="GO:0005930">
    <property type="term" value="C:axoneme"/>
    <property type="evidence" value="ECO:0007669"/>
    <property type="project" value="TreeGrafter"/>
</dbReference>
<accession>A0A7J7K6R4</accession>
<dbReference type="InterPro" id="IPR023247">
    <property type="entry name" value="IC97/Dnai7-like"/>
</dbReference>